<evidence type="ECO:0000256" key="5">
    <source>
        <dbReference type="ARBA" id="ARBA00023136"/>
    </source>
</evidence>
<dbReference type="OrthoDB" id="440424at2759"/>
<proteinExistence type="inferred from homology"/>
<gene>
    <name evidence="7" type="ORF">NMOB1V02_LOCUS9503</name>
</gene>
<dbReference type="PANTHER" id="PTHR16932:SF18">
    <property type="entry name" value="INTERFERON, ALPHA-INDUCIBLE PROTEIN 27-LIKE 2"/>
    <property type="match status" value="1"/>
</dbReference>
<comment type="subcellular location">
    <subcellularLocation>
        <location evidence="1">Membrane</location>
        <topology evidence="1">Multi-pass membrane protein</topology>
    </subcellularLocation>
</comment>
<dbReference type="GO" id="GO:0016020">
    <property type="term" value="C:membrane"/>
    <property type="evidence" value="ECO:0007669"/>
    <property type="project" value="UniProtKB-SubCell"/>
</dbReference>
<comment type="similarity">
    <text evidence="2">Belongs to the IFI6/IFI27 family.</text>
</comment>
<feature type="transmembrane region" description="Helical" evidence="6">
    <location>
        <begin position="81"/>
        <end position="99"/>
    </location>
</feature>
<sequence length="266" mass="27081">MGLRLAVAGPCRGTHCRPLERLPAQQGLPAAAFEFSVVLSIAGTGVSFGQVQYNPHFEKVVSSKEKPGWNLKCSRSATTKMDFLACAAIGLGGGALAIITAPATLAAVGFGAGGVLAGSIAAGVHSAILQKAVLLHLRRVQVLVDLALLPRSSLGLLSFSAIAAAAAMGTGGLAIVGAPLVLAAVGFTAKGIAAGSMAAGVQAGIGNVAAGSVFAQWLLGCRLELVTSQQAVFLPLRRVRVLLDLALLLQQLLEQLVQLLVLRQQP</sequence>
<name>A0A7R9GI39_9CRUS</name>
<evidence type="ECO:0000256" key="6">
    <source>
        <dbReference type="SAM" id="Phobius"/>
    </source>
</evidence>
<keyword evidence="8" id="KW-1185">Reference proteome</keyword>
<reference evidence="7" key="1">
    <citation type="submission" date="2020-11" db="EMBL/GenBank/DDBJ databases">
        <authorList>
            <person name="Tran Van P."/>
        </authorList>
    </citation>
    <scope>NUCLEOTIDE SEQUENCE</scope>
</reference>
<dbReference type="InterPro" id="IPR009311">
    <property type="entry name" value="IFI6/IFI27-like"/>
</dbReference>
<evidence type="ECO:0000256" key="2">
    <source>
        <dbReference type="ARBA" id="ARBA00007262"/>
    </source>
</evidence>
<keyword evidence="3 6" id="KW-0812">Transmembrane</keyword>
<dbReference type="EMBL" id="OA885285">
    <property type="protein sequence ID" value="CAD7281868.1"/>
    <property type="molecule type" value="Genomic_DNA"/>
</dbReference>
<feature type="transmembrane region" description="Helical" evidence="6">
    <location>
        <begin position="199"/>
        <end position="220"/>
    </location>
</feature>
<dbReference type="InterPro" id="IPR038213">
    <property type="entry name" value="IFI6/IFI27-like_sf"/>
</dbReference>
<evidence type="ECO:0000313" key="8">
    <source>
        <dbReference type="Proteomes" id="UP000678499"/>
    </source>
</evidence>
<dbReference type="Proteomes" id="UP000678499">
    <property type="component" value="Unassembled WGS sequence"/>
</dbReference>
<dbReference type="EMBL" id="CAJPEX010003248">
    <property type="protein sequence ID" value="CAG0922020.1"/>
    <property type="molecule type" value="Genomic_DNA"/>
</dbReference>
<feature type="transmembrane region" description="Helical" evidence="6">
    <location>
        <begin position="156"/>
        <end position="187"/>
    </location>
</feature>
<keyword evidence="5 6" id="KW-0472">Membrane</keyword>
<protein>
    <submittedName>
        <fullName evidence="7">Uncharacterized protein</fullName>
    </submittedName>
</protein>
<dbReference type="Gene3D" id="6.10.110.10">
    <property type="match status" value="2"/>
</dbReference>
<accession>A0A7R9GI39</accession>
<evidence type="ECO:0000313" key="7">
    <source>
        <dbReference type="EMBL" id="CAD7281868.1"/>
    </source>
</evidence>
<feature type="transmembrane region" description="Helical" evidence="6">
    <location>
        <begin position="105"/>
        <end position="129"/>
    </location>
</feature>
<organism evidence="7">
    <name type="scientific">Notodromas monacha</name>
    <dbReference type="NCBI Taxonomy" id="399045"/>
    <lineage>
        <taxon>Eukaryota</taxon>
        <taxon>Metazoa</taxon>
        <taxon>Ecdysozoa</taxon>
        <taxon>Arthropoda</taxon>
        <taxon>Crustacea</taxon>
        <taxon>Oligostraca</taxon>
        <taxon>Ostracoda</taxon>
        <taxon>Podocopa</taxon>
        <taxon>Podocopida</taxon>
        <taxon>Cypridocopina</taxon>
        <taxon>Cypridoidea</taxon>
        <taxon>Cyprididae</taxon>
        <taxon>Notodromas</taxon>
    </lineage>
</organism>
<evidence type="ECO:0000256" key="1">
    <source>
        <dbReference type="ARBA" id="ARBA00004141"/>
    </source>
</evidence>
<dbReference type="PANTHER" id="PTHR16932">
    <property type="entry name" value="INTERFERON ALPHA-INDUCIBLE PROTEIN 27"/>
    <property type="match status" value="1"/>
</dbReference>
<dbReference type="Pfam" id="PF06140">
    <property type="entry name" value="Ifi-6-16"/>
    <property type="match status" value="1"/>
</dbReference>
<evidence type="ECO:0000256" key="3">
    <source>
        <dbReference type="ARBA" id="ARBA00022692"/>
    </source>
</evidence>
<evidence type="ECO:0000256" key="4">
    <source>
        <dbReference type="ARBA" id="ARBA00022989"/>
    </source>
</evidence>
<keyword evidence="4 6" id="KW-1133">Transmembrane helix</keyword>
<dbReference type="AlphaFoldDB" id="A0A7R9GI39"/>